<evidence type="ECO:0000256" key="2">
    <source>
        <dbReference type="ARBA" id="ARBA00023004"/>
    </source>
</evidence>
<protein>
    <submittedName>
        <fullName evidence="4">(2Fe-2S) ferredoxin</fullName>
    </submittedName>
</protein>
<name>A0ABS4KF16_9FIRM</name>
<evidence type="ECO:0000256" key="3">
    <source>
        <dbReference type="ARBA" id="ARBA00023014"/>
    </source>
</evidence>
<dbReference type="PANTHER" id="PTHR43578">
    <property type="entry name" value="NADH-QUINONE OXIDOREDUCTASE SUBUNIT F"/>
    <property type="match status" value="1"/>
</dbReference>
<comment type="caution">
    <text evidence="4">The sequence shown here is derived from an EMBL/GenBank/DDBJ whole genome shotgun (WGS) entry which is preliminary data.</text>
</comment>
<dbReference type="RefSeq" id="WP_209658314.1">
    <property type="nucleotide sequence ID" value="NZ_JAGGLI010000001.1"/>
</dbReference>
<dbReference type="Gene3D" id="3.40.30.10">
    <property type="entry name" value="Glutaredoxin"/>
    <property type="match status" value="1"/>
</dbReference>
<dbReference type="Proteomes" id="UP001314903">
    <property type="component" value="Unassembled WGS sequence"/>
</dbReference>
<evidence type="ECO:0000313" key="4">
    <source>
        <dbReference type="EMBL" id="MBP2026353.1"/>
    </source>
</evidence>
<evidence type="ECO:0000256" key="1">
    <source>
        <dbReference type="ARBA" id="ARBA00022723"/>
    </source>
</evidence>
<evidence type="ECO:0000313" key="5">
    <source>
        <dbReference type="Proteomes" id="UP001314903"/>
    </source>
</evidence>
<keyword evidence="1" id="KW-0479">Metal-binding</keyword>
<dbReference type="PANTHER" id="PTHR43578:SF3">
    <property type="entry name" value="NADH-QUINONE OXIDOREDUCTASE SUBUNIT F"/>
    <property type="match status" value="1"/>
</dbReference>
<sequence length="132" mass="14734">MNIEELQFIKEKNLSLMSENSDSKITRIMVGMSTCGISAGADAVYEAIEDEVEKLGLKNVRVCKVGCIGICKLEPLVEVIKPGEEKTTYVKITPYKVRRIVASHVLSDKPIYDFMVHVINGKISNDYIPIND</sequence>
<keyword evidence="2" id="KW-0408">Iron</keyword>
<organism evidence="4 5">
    <name type="scientific">Acetoanaerobium pronyense</name>
    <dbReference type="NCBI Taxonomy" id="1482736"/>
    <lineage>
        <taxon>Bacteria</taxon>
        <taxon>Bacillati</taxon>
        <taxon>Bacillota</taxon>
        <taxon>Clostridia</taxon>
        <taxon>Peptostreptococcales</taxon>
        <taxon>Filifactoraceae</taxon>
        <taxon>Acetoanaerobium</taxon>
    </lineage>
</organism>
<dbReference type="EMBL" id="JAGGLI010000001">
    <property type="protein sequence ID" value="MBP2026353.1"/>
    <property type="molecule type" value="Genomic_DNA"/>
</dbReference>
<keyword evidence="5" id="KW-1185">Reference proteome</keyword>
<dbReference type="InterPro" id="IPR036249">
    <property type="entry name" value="Thioredoxin-like_sf"/>
</dbReference>
<dbReference type="SUPFAM" id="SSF52833">
    <property type="entry name" value="Thioredoxin-like"/>
    <property type="match status" value="1"/>
</dbReference>
<accession>A0ABS4KF16</accession>
<proteinExistence type="predicted"/>
<reference evidence="4 5" key="1">
    <citation type="submission" date="2021-03" db="EMBL/GenBank/DDBJ databases">
        <title>Genomic Encyclopedia of Type Strains, Phase IV (KMG-IV): sequencing the most valuable type-strain genomes for metagenomic binning, comparative biology and taxonomic classification.</title>
        <authorList>
            <person name="Goeker M."/>
        </authorList>
    </citation>
    <scope>NUCLEOTIDE SEQUENCE [LARGE SCALE GENOMIC DNA]</scope>
    <source>
        <strain evidence="4 5">DSM 27512</strain>
    </source>
</reference>
<dbReference type="CDD" id="cd02980">
    <property type="entry name" value="TRX_Fd_family"/>
    <property type="match status" value="1"/>
</dbReference>
<gene>
    <name evidence="4" type="ORF">J2Z35_000142</name>
</gene>
<keyword evidence="3" id="KW-0411">Iron-sulfur</keyword>